<reference evidence="3" key="1">
    <citation type="submission" date="2022-06" db="EMBL/GenBank/DDBJ databases">
        <title>Alkalimarinus sp. nov., isolated from gut of a Alitta virens.</title>
        <authorList>
            <person name="Yang A.I."/>
            <person name="Shin N.-R."/>
        </authorList>
    </citation>
    <scope>NUCLEOTIDE SEQUENCE</scope>
    <source>
        <strain evidence="3">A2M4</strain>
    </source>
</reference>
<dbReference type="RefSeq" id="WP_265046532.1">
    <property type="nucleotide sequence ID" value="NZ_CP100390.1"/>
</dbReference>
<dbReference type="Pfam" id="PF19657">
    <property type="entry name" value="DUF6160"/>
    <property type="match status" value="1"/>
</dbReference>
<dbReference type="InterPro" id="IPR046158">
    <property type="entry name" value="DUF6160"/>
</dbReference>
<organism evidence="3 4">
    <name type="scientific">Alkalimarinus alittae</name>
    <dbReference type="NCBI Taxonomy" id="2961619"/>
    <lineage>
        <taxon>Bacteria</taxon>
        <taxon>Pseudomonadati</taxon>
        <taxon>Pseudomonadota</taxon>
        <taxon>Gammaproteobacteria</taxon>
        <taxon>Alteromonadales</taxon>
        <taxon>Alteromonadaceae</taxon>
        <taxon>Alkalimarinus</taxon>
    </lineage>
</organism>
<protein>
    <submittedName>
        <fullName evidence="3">DUF6160 family protein</fullName>
    </submittedName>
</protein>
<feature type="domain" description="DUF6160" evidence="2">
    <location>
        <begin position="1"/>
        <end position="94"/>
    </location>
</feature>
<evidence type="ECO:0000256" key="1">
    <source>
        <dbReference type="SAM" id="SignalP"/>
    </source>
</evidence>
<keyword evidence="4" id="KW-1185">Reference proteome</keyword>
<dbReference type="Proteomes" id="UP001163739">
    <property type="component" value="Chromosome"/>
</dbReference>
<evidence type="ECO:0000313" key="4">
    <source>
        <dbReference type="Proteomes" id="UP001163739"/>
    </source>
</evidence>
<feature type="chain" id="PRO_5045268362" evidence="1">
    <location>
        <begin position="23"/>
        <end position="373"/>
    </location>
</feature>
<name>A0ABY6MZ05_9ALTE</name>
<keyword evidence="1" id="KW-0732">Signal</keyword>
<evidence type="ECO:0000259" key="2">
    <source>
        <dbReference type="Pfam" id="PF19657"/>
    </source>
</evidence>
<gene>
    <name evidence="3" type="ORF">NKI27_13300</name>
</gene>
<feature type="signal peptide" evidence="1">
    <location>
        <begin position="1"/>
        <end position="22"/>
    </location>
</feature>
<evidence type="ECO:0000313" key="3">
    <source>
        <dbReference type="EMBL" id="UZE95040.1"/>
    </source>
</evidence>
<sequence>MKGLNKVVLVSAITALSSSAHAELTVLDDTQMGQMTGQSGLSIDLEAHVSIGEVAYKDGGFITMEGIKLGGAGIVGVPGAGTALDNITIEIDVADAGGTGVSANYGIAGIVNQLVADFDAGEGTTGSTVADVVAALQASPQVALNAQTISVLMAHQAITGAGGSNEVSSIASLLESSLGAGDGVIEDGDLVIHVTGTDTWDETLAMKSGVDFGLQVGKVALRTSSYAVGTGGAANTVLVSGINMAGKLGPVDIIIDESTSKLAINAYFAVAGGNNIDGGSLGASELNAMTFDFMGVSIGRFAMNNSRGANAGANLGFAHAAAVVSASSKGLLIDVKDFSADMDMQGITIGANSIGDMYISDLEVTATMDVYGH</sequence>
<accession>A0ABY6MZ05</accession>
<proteinExistence type="predicted"/>
<dbReference type="EMBL" id="CP100390">
    <property type="protein sequence ID" value="UZE95040.1"/>
    <property type="molecule type" value="Genomic_DNA"/>
</dbReference>